<dbReference type="PROSITE" id="PS51257">
    <property type="entry name" value="PROKAR_LIPOPROTEIN"/>
    <property type="match status" value="1"/>
</dbReference>
<gene>
    <name evidence="2" type="ORF">X975_04821</name>
</gene>
<dbReference type="EMBL" id="KK114062">
    <property type="protein sequence ID" value="KFM61637.1"/>
    <property type="molecule type" value="Genomic_DNA"/>
</dbReference>
<keyword evidence="3" id="KW-1185">Reference proteome</keyword>
<dbReference type="AlphaFoldDB" id="A0A087T948"/>
<accession>A0A087T948</accession>
<organism evidence="2 3">
    <name type="scientific">Stegodyphus mimosarum</name>
    <name type="common">African social velvet spider</name>
    <dbReference type="NCBI Taxonomy" id="407821"/>
    <lineage>
        <taxon>Eukaryota</taxon>
        <taxon>Metazoa</taxon>
        <taxon>Ecdysozoa</taxon>
        <taxon>Arthropoda</taxon>
        <taxon>Chelicerata</taxon>
        <taxon>Arachnida</taxon>
        <taxon>Araneae</taxon>
        <taxon>Araneomorphae</taxon>
        <taxon>Entelegynae</taxon>
        <taxon>Eresoidea</taxon>
        <taxon>Eresidae</taxon>
        <taxon>Stegodyphus</taxon>
    </lineage>
</organism>
<name>A0A087T948_STEMI</name>
<proteinExistence type="predicted"/>
<evidence type="ECO:0000313" key="3">
    <source>
        <dbReference type="Proteomes" id="UP000054359"/>
    </source>
</evidence>
<keyword evidence="1" id="KW-1133">Transmembrane helix</keyword>
<protein>
    <submittedName>
        <fullName evidence="2">Uncharacterized protein</fullName>
    </submittedName>
</protein>
<feature type="non-terminal residue" evidence="2">
    <location>
        <position position="58"/>
    </location>
</feature>
<dbReference type="Proteomes" id="UP000054359">
    <property type="component" value="Unassembled WGS sequence"/>
</dbReference>
<feature type="transmembrane region" description="Helical" evidence="1">
    <location>
        <begin position="7"/>
        <end position="28"/>
    </location>
</feature>
<evidence type="ECO:0000313" key="2">
    <source>
        <dbReference type="EMBL" id="KFM61637.1"/>
    </source>
</evidence>
<sequence>MNLNAKLQLLLVLYGIFFMFHSVVMYTFSSCEFCKCHILCICMCKLCFSNLESFIMYW</sequence>
<keyword evidence="1" id="KW-0812">Transmembrane</keyword>
<reference evidence="2 3" key="1">
    <citation type="submission" date="2013-11" db="EMBL/GenBank/DDBJ databases">
        <title>Genome sequencing of Stegodyphus mimosarum.</title>
        <authorList>
            <person name="Bechsgaard J."/>
        </authorList>
    </citation>
    <scope>NUCLEOTIDE SEQUENCE [LARGE SCALE GENOMIC DNA]</scope>
</reference>
<evidence type="ECO:0000256" key="1">
    <source>
        <dbReference type="SAM" id="Phobius"/>
    </source>
</evidence>
<keyword evidence="1" id="KW-0472">Membrane</keyword>